<proteinExistence type="predicted"/>
<dbReference type="GO" id="GO:0006580">
    <property type="term" value="P:ethanolamine metabolic process"/>
    <property type="evidence" value="ECO:0007669"/>
    <property type="project" value="TreeGrafter"/>
</dbReference>
<evidence type="ECO:0000313" key="2">
    <source>
        <dbReference type="EMBL" id="GAN53836.1"/>
    </source>
</evidence>
<dbReference type="SUPFAM" id="SSF51695">
    <property type="entry name" value="PLC-like phosphodiesterases"/>
    <property type="match status" value="1"/>
</dbReference>
<dbReference type="GO" id="GO:0006644">
    <property type="term" value="P:phospholipid metabolic process"/>
    <property type="evidence" value="ECO:0007669"/>
    <property type="project" value="TreeGrafter"/>
</dbReference>
<dbReference type="EMBL" id="BALE01000012">
    <property type="protein sequence ID" value="GAN53836.1"/>
    <property type="molecule type" value="Genomic_DNA"/>
</dbReference>
<gene>
    <name evidence="2" type="ORF">Tasa_012_012</name>
</gene>
<feature type="domain" description="GP-PDE" evidence="1">
    <location>
        <begin position="1"/>
        <end position="209"/>
    </location>
</feature>
<dbReference type="PANTHER" id="PTHR46320">
    <property type="entry name" value="GLYCEROPHOSPHODIESTER PHOSPHODIESTERASE 1"/>
    <property type="match status" value="1"/>
</dbReference>
<name>A0A0D6MK38_9PROT</name>
<protein>
    <submittedName>
        <fullName evidence="2">Glycerophosphoryl diester phosphodiesterase</fullName>
    </submittedName>
</protein>
<organism evidence="2 3">
    <name type="scientific">Tanticharoenia sakaeratensis NBRC 103193</name>
    <dbReference type="NCBI Taxonomy" id="1231623"/>
    <lineage>
        <taxon>Bacteria</taxon>
        <taxon>Pseudomonadati</taxon>
        <taxon>Pseudomonadota</taxon>
        <taxon>Alphaproteobacteria</taxon>
        <taxon>Acetobacterales</taxon>
        <taxon>Acetobacteraceae</taxon>
        <taxon>Tanticharoenia</taxon>
    </lineage>
</organism>
<dbReference type="Gene3D" id="3.20.20.190">
    <property type="entry name" value="Phosphatidylinositol (PI) phosphodiesterase"/>
    <property type="match status" value="1"/>
</dbReference>
<dbReference type="CDD" id="cd08566">
    <property type="entry name" value="GDPD_AtGDE_like"/>
    <property type="match status" value="1"/>
</dbReference>
<dbReference type="Proteomes" id="UP000032679">
    <property type="component" value="Unassembled WGS sequence"/>
</dbReference>
<dbReference type="GO" id="GO:0008889">
    <property type="term" value="F:glycerophosphodiester phosphodiesterase activity"/>
    <property type="evidence" value="ECO:0007669"/>
    <property type="project" value="TreeGrafter"/>
</dbReference>
<reference evidence="2 3" key="1">
    <citation type="submission" date="2012-10" db="EMBL/GenBank/DDBJ databases">
        <title>Genome sequencing of Tanticharoenia sakaeratensis NBRC 103193.</title>
        <authorList>
            <person name="Azuma Y."/>
            <person name="Hadano H."/>
            <person name="Hirakawa H."/>
            <person name="Matsushita K."/>
        </authorList>
    </citation>
    <scope>NUCLEOTIDE SEQUENCE [LARGE SCALE GENOMIC DNA]</scope>
    <source>
        <strain evidence="2 3">NBRC 103193</strain>
    </source>
</reference>
<dbReference type="PROSITE" id="PS51704">
    <property type="entry name" value="GP_PDE"/>
    <property type="match status" value="1"/>
</dbReference>
<dbReference type="InterPro" id="IPR017946">
    <property type="entry name" value="PLC-like_Pdiesterase_TIM-brl"/>
</dbReference>
<dbReference type="STRING" id="1231623.Tasa_012_012"/>
<dbReference type="PANTHER" id="PTHR46320:SF1">
    <property type="entry name" value="GLYCEROPHOSPHODIESTER PHOSPHODIESTERASE 1"/>
    <property type="match status" value="1"/>
</dbReference>
<sequence length="212" mass="22424">MLELDLAQASDGTVVLMHDATVDRTTDGHGTVAALSGPAIRALHLRRSGGIAEARVPDFQSVLQWAARTPTALLMLDIKAVPPDTVMTMVRQAGLDDRVLLLTFSEKISRAAFAVSDRALVSCLATSTDAVRRARTMAGDRCFAAYVPRGAQPDLFQAAHDSGAVVVTDLLGRTAIDDAVSPPAGAAFVRRLPIDIIVTNTPLALRAALRTT</sequence>
<evidence type="ECO:0000313" key="3">
    <source>
        <dbReference type="Proteomes" id="UP000032679"/>
    </source>
</evidence>
<dbReference type="GO" id="GO:0070291">
    <property type="term" value="P:N-acylethanolamine metabolic process"/>
    <property type="evidence" value="ECO:0007669"/>
    <property type="project" value="TreeGrafter"/>
</dbReference>
<comment type="caution">
    <text evidence="2">The sequence shown here is derived from an EMBL/GenBank/DDBJ whole genome shotgun (WGS) entry which is preliminary data.</text>
</comment>
<dbReference type="GO" id="GO:0005886">
    <property type="term" value="C:plasma membrane"/>
    <property type="evidence" value="ECO:0007669"/>
    <property type="project" value="TreeGrafter"/>
</dbReference>
<accession>A0A0D6MK38</accession>
<keyword evidence="3" id="KW-1185">Reference proteome</keyword>
<dbReference type="InterPro" id="IPR030395">
    <property type="entry name" value="GP_PDE_dom"/>
</dbReference>
<dbReference type="AlphaFoldDB" id="A0A0D6MK38"/>
<dbReference type="Pfam" id="PF03009">
    <property type="entry name" value="GDPD"/>
    <property type="match status" value="1"/>
</dbReference>
<evidence type="ECO:0000259" key="1">
    <source>
        <dbReference type="PROSITE" id="PS51704"/>
    </source>
</evidence>